<dbReference type="Proteomes" id="UP000644548">
    <property type="component" value="Unassembled WGS sequence"/>
</dbReference>
<protein>
    <recommendedName>
        <fullName evidence="3">Transposase</fullName>
    </recommendedName>
</protein>
<evidence type="ECO:0008006" key="3">
    <source>
        <dbReference type="Google" id="ProtNLM"/>
    </source>
</evidence>
<keyword evidence="2" id="KW-1185">Reference proteome</keyword>
<reference evidence="2" key="1">
    <citation type="journal article" date="2019" name="Int. J. Syst. Evol. Microbiol.">
        <title>The Global Catalogue of Microorganisms (GCM) 10K type strain sequencing project: providing services to taxonomists for standard genome sequencing and annotation.</title>
        <authorList>
            <consortium name="The Broad Institute Genomics Platform"/>
            <consortium name="The Broad Institute Genome Sequencing Center for Infectious Disease"/>
            <person name="Wu L."/>
            <person name="Ma J."/>
        </authorList>
    </citation>
    <scope>NUCLEOTIDE SEQUENCE [LARGE SCALE GENOMIC DNA]</scope>
    <source>
        <strain evidence="2">JCM 31405</strain>
    </source>
</reference>
<gene>
    <name evidence="1" type="ORF">GCM10008960_39880</name>
</gene>
<evidence type="ECO:0000313" key="2">
    <source>
        <dbReference type="Proteomes" id="UP000644548"/>
    </source>
</evidence>
<proteinExistence type="predicted"/>
<dbReference type="EMBL" id="BMQN01000025">
    <property type="protein sequence ID" value="GGS09636.1"/>
    <property type="molecule type" value="Genomic_DNA"/>
</dbReference>
<name>A0ABQ2S9S4_9DEIO</name>
<accession>A0ABQ2S9S4</accession>
<evidence type="ECO:0000313" key="1">
    <source>
        <dbReference type="EMBL" id="GGS09636.1"/>
    </source>
</evidence>
<organism evidence="1 2">
    <name type="scientific">Deinococcus sedimenti</name>
    <dbReference type="NCBI Taxonomy" id="1867090"/>
    <lineage>
        <taxon>Bacteria</taxon>
        <taxon>Thermotogati</taxon>
        <taxon>Deinococcota</taxon>
        <taxon>Deinococci</taxon>
        <taxon>Deinococcales</taxon>
        <taxon>Deinococcaceae</taxon>
        <taxon>Deinococcus</taxon>
    </lineage>
</organism>
<dbReference type="RefSeq" id="WP_189074866.1">
    <property type="nucleotide sequence ID" value="NZ_BMQN01000025.1"/>
</dbReference>
<sequence length="51" mass="5612">MTKTLGRELVGIHACWFSPQSVPGFSWHALQVHLQRVLMVALGALHVTVST</sequence>
<comment type="caution">
    <text evidence="1">The sequence shown here is derived from an EMBL/GenBank/DDBJ whole genome shotgun (WGS) entry which is preliminary data.</text>
</comment>